<feature type="compositionally biased region" description="Low complexity" evidence="1">
    <location>
        <begin position="67"/>
        <end position="77"/>
    </location>
</feature>
<dbReference type="EMBL" id="CADCTQ010000239">
    <property type="protein sequence ID" value="CAA9265862.1"/>
    <property type="molecule type" value="Genomic_DNA"/>
</dbReference>
<name>A0A6J4J264_9SPHI</name>
<evidence type="ECO:0000256" key="1">
    <source>
        <dbReference type="SAM" id="MobiDB-lite"/>
    </source>
</evidence>
<organism evidence="2">
    <name type="scientific">uncultured Cytophagales bacterium</name>
    <dbReference type="NCBI Taxonomy" id="158755"/>
    <lineage>
        <taxon>Bacteria</taxon>
        <taxon>Pseudomonadati</taxon>
        <taxon>Bacteroidota</taxon>
        <taxon>Sphingobacteriia</taxon>
        <taxon>Sphingobacteriales</taxon>
        <taxon>environmental samples</taxon>
    </lineage>
</organism>
<feature type="non-terminal residue" evidence="2">
    <location>
        <position position="146"/>
    </location>
</feature>
<feature type="region of interest" description="Disordered" evidence="1">
    <location>
        <begin position="37"/>
        <end position="146"/>
    </location>
</feature>
<dbReference type="AlphaFoldDB" id="A0A6J4J264"/>
<sequence>VAFAAAGKPDFVCLPDRFDLVRADCALPHFPEGAGFPLRRVPRRPHPDHRPGGGPAHADRIRHRGMAGAATAAGTPAVDQLRRLWLRPPGVGSYVRGGHSPAQPDDRRGVRRGNHQQPGGRQLGADGRLDGPDGPAGVPGARVAKV</sequence>
<accession>A0A6J4J264</accession>
<proteinExistence type="predicted"/>
<feature type="compositionally biased region" description="Low complexity" evidence="1">
    <location>
        <begin position="132"/>
        <end position="146"/>
    </location>
</feature>
<evidence type="ECO:0000313" key="2">
    <source>
        <dbReference type="EMBL" id="CAA9265862.1"/>
    </source>
</evidence>
<protein>
    <submittedName>
        <fullName evidence="2">Uncharacterized protein</fullName>
    </submittedName>
</protein>
<gene>
    <name evidence="2" type="ORF">AVDCRST_MAG56-2769</name>
</gene>
<reference evidence="2" key="1">
    <citation type="submission" date="2020-02" db="EMBL/GenBank/DDBJ databases">
        <authorList>
            <person name="Meier V. D."/>
        </authorList>
    </citation>
    <scope>NUCLEOTIDE SEQUENCE</scope>
    <source>
        <strain evidence="2">AVDCRST_MAG56</strain>
    </source>
</reference>
<feature type="non-terminal residue" evidence="2">
    <location>
        <position position="1"/>
    </location>
</feature>